<evidence type="ECO:0000313" key="5">
    <source>
        <dbReference type="Proteomes" id="UP000285794"/>
    </source>
</evidence>
<keyword evidence="2" id="KW-0464">Manganese</keyword>
<dbReference type="SUPFAM" id="SSF53187">
    <property type="entry name" value="Zn-dependent exopeptidases"/>
    <property type="match status" value="1"/>
</dbReference>
<dbReference type="Proteomes" id="UP000285794">
    <property type="component" value="Unassembled WGS sequence"/>
</dbReference>
<dbReference type="InterPro" id="IPR011650">
    <property type="entry name" value="Peptidase_M20_dimer"/>
</dbReference>
<protein>
    <submittedName>
        <fullName evidence="4">Amidohydrolase</fullName>
    </submittedName>
</protein>
<comment type="cofactor">
    <cofactor evidence="2">
        <name>Mn(2+)</name>
        <dbReference type="ChEBI" id="CHEBI:29035"/>
    </cofactor>
    <text evidence="2">The Mn(2+) ion enhances activity.</text>
</comment>
<dbReference type="SUPFAM" id="SSF55031">
    <property type="entry name" value="Bacterial exopeptidase dimerisation domain"/>
    <property type="match status" value="1"/>
</dbReference>
<evidence type="ECO:0000256" key="1">
    <source>
        <dbReference type="ARBA" id="ARBA00022801"/>
    </source>
</evidence>
<dbReference type="GO" id="GO:0016787">
    <property type="term" value="F:hydrolase activity"/>
    <property type="evidence" value="ECO:0007669"/>
    <property type="project" value="UniProtKB-KW"/>
</dbReference>
<feature type="binding site" evidence="2">
    <location>
        <position position="348"/>
    </location>
    <ligand>
        <name>Mn(2+)</name>
        <dbReference type="ChEBI" id="CHEBI:29035"/>
        <label>2</label>
    </ligand>
</feature>
<keyword evidence="2" id="KW-0479">Metal-binding</keyword>
<dbReference type="Gene3D" id="3.30.70.360">
    <property type="match status" value="1"/>
</dbReference>
<feature type="domain" description="Peptidase M20 dimerisation" evidence="3">
    <location>
        <begin position="174"/>
        <end position="272"/>
    </location>
</feature>
<feature type="binding site" evidence="2">
    <location>
        <position position="127"/>
    </location>
    <ligand>
        <name>Mn(2+)</name>
        <dbReference type="ChEBI" id="CHEBI:29035"/>
        <label>2</label>
    </ligand>
</feature>
<reference evidence="4 5" key="1">
    <citation type="submission" date="2018-07" db="EMBL/GenBank/DDBJ databases">
        <title>Draft genome sequence of Ancylomarina sp. M1P.</title>
        <authorList>
            <person name="Yadav S."/>
            <person name="Villanueva L."/>
            <person name="Damste J.S.S."/>
        </authorList>
    </citation>
    <scope>NUCLEOTIDE SEQUENCE [LARGE SCALE GENOMIC DNA]</scope>
    <source>
        <strain evidence="4 5">M1P</strain>
    </source>
</reference>
<dbReference type="EMBL" id="QQWG01000005">
    <property type="protein sequence ID" value="RRG22532.1"/>
    <property type="molecule type" value="Genomic_DNA"/>
</dbReference>
<feature type="binding site" evidence="2">
    <location>
        <position position="92"/>
    </location>
    <ligand>
        <name>Mn(2+)</name>
        <dbReference type="ChEBI" id="CHEBI:29035"/>
        <label>2</label>
    </ligand>
</feature>
<accession>A0A425Y2Y9</accession>
<dbReference type="InterPro" id="IPR017439">
    <property type="entry name" value="Amidohydrolase"/>
</dbReference>
<dbReference type="PANTHER" id="PTHR11014">
    <property type="entry name" value="PEPTIDASE M20 FAMILY MEMBER"/>
    <property type="match status" value="1"/>
</dbReference>
<dbReference type="NCBIfam" id="TIGR01891">
    <property type="entry name" value="amidohydrolases"/>
    <property type="match status" value="1"/>
</dbReference>
<dbReference type="Gene3D" id="3.40.630.10">
    <property type="entry name" value="Zn peptidases"/>
    <property type="match status" value="1"/>
</dbReference>
<dbReference type="OrthoDB" id="9776731at2"/>
<dbReference type="Pfam" id="PF01546">
    <property type="entry name" value="Peptidase_M20"/>
    <property type="match status" value="1"/>
</dbReference>
<evidence type="ECO:0000259" key="3">
    <source>
        <dbReference type="Pfam" id="PF07687"/>
    </source>
</evidence>
<evidence type="ECO:0000256" key="2">
    <source>
        <dbReference type="PIRSR" id="PIRSR005962-1"/>
    </source>
</evidence>
<keyword evidence="5" id="KW-1185">Reference proteome</keyword>
<dbReference type="Pfam" id="PF07687">
    <property type="entry name" value="M20_dimer"/>
    <property type="match status" value="1"/>
</dbReference>
<dbReference type="InterPro" id="IPR036264">
    <property type="entry name" value="Bact_exopeptidase_dim_dom"/>
</dbReference>
<feature type="binding site" evidence="2">
    <location>
        <position position="94"/>
    </location>
    <ligand>
        <name>Mn(2+)</name>
        <dbReference type="ChEBI" id="CHEBI:29035"/>
        <label>2</label>
    </ligand>
</feature>
<proteinExistence type="predicted"/>
<dbReference type="PANTHER" id="PTHR11014:SF169">
    <property type="entry name" value="CLAN MH, FAMILY M20, PEPTIDASE T-LIKE METALLOPEPTIDASE"/>
    <property type="match status" value="1"/>
</dbReference>
<dbReference type="RefSeq" id="WP_125030159.1">
    <property type="nucleotide sequence ID" value="NZ_JAPXVP010000001.1"/>
</dbReference>
<sequence length="377" mass="42448">MNQEIIKLRQELHKHPEVSNDEYHTSERIINYVKKFNPDEIIKLGETGVAFIFNGKEKGKTVVFRSELDALLIKEKSGVEYASVNDHIAHSCGHDGHMAILTGLIQVISKNRPVRGKVVMLFQPAEEVEQGACDVVENPKFINIQPDYLFALHNVPGFEKHTIVLKKGSFASASKGMTIKLTGKTVHAAEPQDGISPADAISDIIKELHVIRDDKTLFKDFVLLTIIHIQLGEISFGTSPGYAELRVTLRAFENEDMEVLTDKCEKTIREISRSEKLDCEISYSEDFPATVNNDYCVGVVEQSAKHIGLDIQNIEKPFKWSEDFGYFTEKYNACYFGLGSGKDQPQLHNPDFDFPDDIIESGINIFYAIYEKALSDD</sequence>
<comment type="caution">
    <text evidence="4">The sequence shown here is derived from an EMBL/GenBank/DDBJ whole genome shotgun (WGS) entry which is preliminary data.</text>
</comment>
<dbReference type="PIRSF" id="PIRSF005962">
    <property type="entry name" value="Pept_M20D_amidohydro"/>
    <property type="match status" value="1"/>
</dbReference>
<organism evidence="4 5">
    <name type="scientific">Ancylomarina euxinus</name>
    <dbReference type="NCBI Taxonomy" id="2283627"/>
    <lineage>
        <taxon>Bacteria</taxon>
        <taxon>Pseudomonadati</taxon>
        <taxon>Bacteroidota</taxon>
        <taxon>Bacteroidia</taxon>
        <taxon>Marinilabiliales</taxon>
        <taxon>Marinifilaceae</taxon>
        <taxon>Ancylomarina</taxon>
    </lineage>
</organism>
<dbReference type="GO" id="GO:0046872">
    <property type="term" value="F:metal ion binding"/>
    <property type="evidence" value="ECO:0007669"/>
    <property type="project" value="UniProtKB-KW"/>
</dbReference>
<keyword evidence="1 4" id="KW-0378">Hydrolase</keyword>
<evidence type="ECO:0000313" key="4">
    <source>
        <dbReference type="EMBL" id="RRG22532.1"/>
    </source>
</evidence>
<dbReference type="InterPro" id="IPR002933">
    <property type="entry name" value="Peptidase_M20"/>
</dbReference>
<dbReference type="AlphaFoldDB" id="A0A425Y2Y9"/>
<feature type="binding site" evidence="2">
    <location>
        <position position="153"/>
    </location>
    <ligand>
        <name>Mn(2+)</name>
        <dbReference type="ChEBI" id="CHEBI:29035"/>
        <label>2</label>
    </ligand>
</feature>
<gene>
    <name evidence="4" type="ORF">DWB61_06880</name>
</gene>
<name>A0A425Y2Y9_9BACT</name>